<name>A0ABN9Y5G1_9DINO</name>
<proteinExistence type="predicted"/>
<reference evidence="1" key="1">
    <citation type="submission" date="2023-10" db="EMBL/GenBank/DDBJ databases">
        <authorList>
            <person name="Chen Y."/>
            <person name="Shah S."/>
            <person name="Dougan E. K."/>
            <person name="Thang M."/>
            <person name="Chan C."/>
        </authorList>
    </citation>
    <scope>NUCLEOTIDE SEQUENCE [LARGE SCALE GENOMIC DNA]</scope>
</reference>
<comment type="caution">
    <text evidence="1">The sequence shown here is derived from an EMBL/GenBank/DDBJ whole genome shotgun (WGS) entry which is preliminary data.</text>
</comment>
<protein>
    <submittedName>
        <fullName evidence="1">Uncharacterized protein</fullName>
    </submittedName>
</protein>
<sequence>MNPSNACTVHCCFARQANTQFNASSPLSDGVYICSSRKTNHTTSTFQSSCRQISRHSSNRTELCYGITQAIGNTWCNMRDNGMRCFSVLPSVASTTAER</sequence>
<organism evidence="1 2">
    <name type="scientific">Prorocentrum cordatum</name>
    <dbReference type="NCBI Taxonomy" id="2364126"/>
    <lineage>
        <taxon>Eukaryota</taxon>
        <taxon>Sar</taxon>
        <taxon>Alveolata</taxon>
        <taxon>Dinophyceae</taxon>
        <taxon>Prorocentrales</taxon>
        <taxon>Prorocentraceae</taxon>
        <taxon>Prorocentrum</taxon>
    </lineage>
</organism>
<evidence type="ECO:0000313" key="2">
    <source>
        <dbReference type="Proteomes" id="UP001189429"/>
    </source>
</evidence>
<accession>A0ABN9Y5G1</accession>
<keyword evidence="2" id="KW-1185">Reference proteome</keyword>
<evidence type="ECO:0000313" key="1">
    <source>
        <dbReference type="EMBL" id="CAK0905869.1"/>
    </source>
</evidence>
<gene>
    <name evidence="1" type="ORF">PCOR1329_LOCUS81426</name>
</gene>
<dbReference type="Proteomes" id="UP001189429">
    <property type="component" value="Unassembled WGS sequence"/>
</dbReference>
<dbReference type="EMBL" id="CAUYUJ010021615">
    <property type="protein sequence ID" value="CAK0905869.1"/>
    <property type="molecule type" value="Genomic_DNA"/>
</dbReference>